<accession>A0A964T8P3</accession>
<organism evidence="1 2">
    <name type="scientific">Propylenella binzhouense</name>
    <dbReference type="NCBI Taxonomy" id="2555902"/>
    <lineage>
        <taxon>Bacteria</taxon>
        <taxon>Pseudomonadati</taxon>
        <taxon>Pseudomonadota</taxon>
        <taxon>Alphaproteobacteria</taxon>
        <taxon>Hyphomicrobiales</taxon>
        <taxon>Propylenellaceae</taxon>
        <taxon>Propylenella</taxon>
    </lineage>
</organism>
<proteinExistence type="predicted"/>
<comment type="caution">
    <text evidence="1">The sequence shown here is derived from an EMBL/GenBank/DDBJ whole genome shotgun (WGS) entry which is preliminary data.</text>
</comment>
<evidence type="ECO:0000313" key="2">
    <source>
        <dbReference type="Proteomes" id="UP000773614"/>
    </source>
</evidence>
<reference evidence="1" key="1">
    <citation type="submission" date="2019-03" db="EMBL/GenBank/DDBJ databases">
        <title>Afifella sp. nov., isolated from activated sludge.</title>
        <authorList>
            <person name="Li Q."/>
            <person name="Liu Y."/>
        </authorList>
    </citation>
    <scope>NUCLEOTIDE SEQUENCE</scope>
    <source>
        <strain evidence="1">L72</strain>
    </source>
</reference>
<dbReference type="Proteomes" id="UP000773614">
    <property type="component" value="Unassembled WGS sequence"/>
</dbReference>
<feature type="non-terminal residue" evidence="1">
    <location>
        <position position="54"/>
    </location>
</feature>
<protein>
    <submittedName>
        <fullName evidence="1">Sarcosine oxidase subunit gamma</fullName>
    </submittedName>
</protein>
<dbReference type="AlphaFoldDB" id="A0A964T8P3"/>
<name>A0A964T8P3_9HYPH</name>
<dbReference type="EMBL" id="SPKJ01000204">
    <property type="protein sequence ID" value="MYZ50535.1"/>
    <property type="molecule type" value="Genomic_DNA"/>
</dbReference>
<sequence>MAEAQSPAWRPRPAWHGVAIPGRHGAEAGPPGLVVEPLEGLRLASVTGRAGGGA</sequence>
<evidence type="ECO:0000313" key="1">
    <source>
        <dbReference type="EMBL" id="MYZ50535.1"/>
    </source>
</evidence>
<keyword evidence="2" id="KW-1185">Reference proteome</keyword>
<gene>
    <name evidence="1" type="ORF">E4O86_22825</name>
</gene>